<organism evidence="1">
    <name type="scientific">Oryza barthii</name>
    <dbReference type="NCBI Taxonomy" id="65489"/>
    <lineage>
        <taxon>Eukaryota</taxon>
        <taxon>Viridiplantae</taxon>
        <taxon>Streptophyta</taxon>
        <taxon>Embryophyta</taxon>
        <taxon>Tracheophyta</taxon>
        <taxon>Spermatophyta</taxon>
        <taxon>Magnoliopsida</taxon>
        <taxon>Liliopsida</taxon>
        <taxon>Poales</taxon>
        <taxon>Poaceae</taxon>
        <taxon>BOP clade</taxon>
        <taxon>Oryzoideae</taxon>
        <taxon>Oryzeae</taxon>
        <taxon>Oryzinae</taxon>
        <taxon>Oryza</taxon>
    </lineage>
</organism>
<name>A0A0D3HQ95_9ORYZ</name>
<dbReference type="PaxDb" id="65489-OBART11G23690.1"/>
<protein>
    <submittedName>
        <fullName evidence="1">Uncharacterized protein</fullName>
    </submittedName>
</protein>
<accession>A0A0D3HQ95</accession>
<dbReference type="EnsemblPlants" id="OBART11G23690.1">
    <property type="protein sequence ID" value="OBART11G23690.1"/>
    <property type="gene ID" value="OBART11G23690"/>
</dbReference>
<sequence>MAASALLSPVRPLAGTTRSGEIWGSTGRRRFPSVFPTKTREGSQRCGSTELLMKEKYRPYYPQAAVMCQLAASTLCKHTKNTALQRVVMVMIPQGVRLYIRKDSIAYCLPMQLSQARVFRSSTAPDKGNLFVYSSIDSCHVEKQPLPVLSQQKVLVVVLVHLVPDCINDIWSQFQLLHACTVVPGLPLFVLLRALHQVCTLTGDGVEGVRPQKVLLQRQPQPTIPWGGRVQYVKQSREGGTIAIIGDALDEHVWLHLADVTEGNIPGVWPIAEDTLVHQSTETQEVIHHKHLIRLDVQVLGTNCLPLCCCNSLESEWHTKLIGTAAQAMPCLLNTLKWTKRRLEDVNDGDPHLRRPVFPASQPAEQVWPVQPTARAVINYVQPLLPLHSLHDCHGGKHECHLREAAGCHVELVHLEIAGCLSPWPVHTGSAATHQFVQQLASTSLLRPCIRHGS</sequence>
<evidence type="ECO:0000313" key="1">
    <source>
        <dbReference type="EnsemblPlants" id="OBART11G23690.1"/>
    </source>
</evidence>
<keyword evidence="2" id="KW-1185">Reference proteome</keyword>
<reference evidence="1" key="1">
    <citation type="journal article" date="2009" name="Rice">
        <title>De Novo Next Generation Sequencing of Plant Genomes.</title>
        <authorList>
            <person name="Rounsley S."/>
            <person name="Marri P.R."/>
            <person name="Yu Y."/>
            <person name="He R."/>
            <person name="Sisneros N."/>
            <person name="Goicoechea J.L."/>
            <person name="Lee S.J."/>
            <person name="Angelova A."/>
            <person name="Kudrna D."/>
            <person name="Luo M."/>
            <person name="Affourtit J."/>
            <person name="Desany B."/>
            <person name="Knight J."/>
            <person name="Niazi F."/>
            <person name="Egholm M."/>
            <person name="Wing R.A."/>
        </authorList>
    </citation>
    <scope>NUCLEOTIDE SEQUENCE [LARGE SCALE GENOMIC DNA]</scope>
    <source>
        <strain evidence="1">cv. IRGC 105608</strain>
    </source>
</reference>
<evidence type="ECO:0000313" key="2">
    <source>
        <dbReference type="Proteomes" id="UP000026960"/>
    </source>
</evidence>
<dbReference type="Proteomes" id="UP000026960">
    <property type="component" value="Chromosome 11"/>
</dbReference>
<dbReference type="STRING" id="65489.A0A0D3HQ95"/>
<dbReference type="AlphaFoldDB" id="A0A0D3HQ95"/>
<proteinExistence type="predicted"/>
<reference evidence="1" key="2">
    <citation type="submission" date="2015-03" db="UniProtKB">
        <authorList>
            <consortium name="EnsemblPlants"/>
        </authorList>
    </citation>
    <scope>IDENTIFICATION</scope>
</reference>
<dbReference type="Gramene" id="OBART11G23690.1">
    <property type="protein sequence ID" value="OBART11G23690.1"/>
    <property type="gene ID" value="OBART11G23690"/>
</dbReference>